<keyword evidence="1 7" id="KW-0479">Metal-binding</keyword>
<evidence type="ECO:0000256" key="6">
    <source>
        <dbReference type="ARBA" id="ARBA00023204"/>
    </source>
</evidence>
<dbReference type="EMBL" id="DVHC01000062">
    <property type="protein sequence ID" value="HIR59719.1"/>
    <property type="molecule type" value="Genomic_DNA"/>
</dbReference>
<accession>A0A9D1DVT1</accession>
<dbReference type="Gene3D" id="3.40.1360.10">
    <property type="match status" value="1"/>
</dbReference>
<dbReference type="AlphaFoldDB" id="A0A9D1DVT1"/>
<reference evidence="9" key="2">
    <citation type="journal article" date="2021" name="PeerJ">
        <title>Extensive microbial diversity within the chicken gut microbiome revealed by metagenomics and culture.</title>
        <authorList>
            <person name="Gilroy R."/>
            <person name="Ravi A."/>
            <person name="Getino M."/>
            <person name="Pursley I."/>
            <person name="Horton D.L."/>
            <person name="Alikhan N.F."/>
            <person name="Baker D."/>
            <person name="Gharbi K."/>
            <person name="Hall N."/>
            <person name="Watson M."/>
            <person name="Adriaenssens E.M."/>
            <person name="Foster-Nyarko E."/>
            <person name="Jarju S."/>
            <person name="Secka A."/>
            <person name="Antonio M."/>
            <person name="Oren A."/>
            <person name="Chaudhuri R.R."/>
            <person name="La Ragione R."/>
            <person name="Hildebrand F."/>
            <person name="Pallen M.J."/>
        </authorList>
    </citation>
    <scope>NUCLEOTIDE SEQUENCE</scope>
    <source>
        <strain evidence="9">CHK184-20233</strain>
    </source>
</reference>
<dbReference type="CDD" id="cd01025">
    <property type="entry name" value="TOPRIM_recR"/>
    <property type="match status" value="1"/>
</dbReference>
<evidence type="ECO:0000256" key="7">
    <source>
        <dbReference type="HAMAP-Rule" id="MF_00017"/>
    </source>
</evidence>
<dbReference type="PROSITE" id="PS50880">
    <property type="entry name" value="TOPRIM"/>
    <property type="match status" value="1"/>
</dbReference>
<dbReference type="Gene3D" id="6.10.250.240">
    <property type="match status" value="1"/>
</dbReference>
<keyword evidence="2 7" id="KW-0227">DNA damage</keyword>
<dbReference type="SMART" id="SM00493">
    <property type="entry name" value="TOPRIM"/>
    <property type="match status" value="1"/>
</dbReference>
<dbReference type="GO" id="GO:0008270">
    <property type="term" value="F:zinc ion binding"/>
    <property type="evidence" value="ECO:0007669"/>
    <property type="project" value="UniProtKB-KW"/>
</dbReference>
<dbReference type="NCBIfam" id="TIGR00615">
    <property type="entry name" value="recR"/>
    <property type="match status" value="1"/>
</dbReference>
<evidence type="ECO:0000313" key="10">
    <source>
        <dbReference type="Proteomes" id="UP000824232"/>
    </source>
</evidence>
<evidence type="ECO:0000313" key="9">
    <source>
        <dbReference type="EMBL" id="HIR59719.1"/>
    </source>
</evidence>
<dbReference type="PANTHER" id="PTHR30446">
    <property type="entry name" value="RECOMBINATION PROTEIN RECR"/>
    <property type="match status" value="1"/>
</dbReference>
<dbReference type="InterPro" id="IPR034137">
    <property type="entry name" value="TOPRIM_RecR"/>
</dbReference>
<dbReference type="Pfam" id="PF02132">
    <property type="entry name" value="RecR_ZnF"/>
    <property type="match status" value="1"/>
</dbReference>
<dbReference type="GO" id="GO:0006310">
    <property type="term" value="P:DNA recombination"/>
    <property type="evidence" value="ECO:0007669"/>
    <property type="project" value="UniProtKB-UniRule"/>
</dbReference>
<feature type="domain" description="Toprim" evidence="8">
    <location>
        <begin position="81"/>
        <end position="176"/>
    </location>
</feature>
<dbReference type="InterPro" id="IPR006171">
    <property type="entry name" value="TOPRIM_dom"/>
</dbReference>
<comment type="similarity">
    <text evidence="7">Belongs to the RecR family.</text>
</comment>
<evidence type="ECO:0000259" key="8">
    <source>
        <dbReference type="PROSITE" id="PS50880"/>
    </source>
</evidence>
<reference evidence="9" key="1">
    <citation type="submission" date="2020-10" db="EMBL/GenBank/DDBJ databases">
        <authorList>
            <person name="Gilroy R."/>
        </authorList>
    </citation>
    <scope>NUCLEOTIDE SEQUENCE</scope>
    <source>
        <strain evidence="9">CHK184-20233</strain>
    </source>
</reference>
<dbReference type="Pfam" id="PF21176">
    <property type="entry name" value="RecR_HhH"/>
    <property type="match status" value="1"/>
</dbReference>
<dbReference type="InterPro" id="IPR015967">
    <property type="entry name" value="Rcmb_RecR_Znf"/>
</dbReference>
<dbReference type="Pfam" id="PF21175">
    <property type="entry name" value="RecR_C"/>
    <property type="match status" value="1"/>
</dbReference>
<sequence length="200" mass="22586">MLMYPDSLKNLIESFENFPGIGEKTAERMAFSVLGFDEDKFRLLQENLEDVKNNIHPCKICNTLTDKDECMICSSDLREKGTILVVEDSKIVFLFEKLGTYKGLYHVINGLISPLDDVNPEDIGLDKLLDRVKNENIKEVILALKPSVEGEITSLYIKKILEGMNIVVTRLASGVPIGADMEYIDTLTLERALEDRKELS</sequence>
<feature type="zinc finger region" description="C4-type" evidence="7">
    <location>
        <begin position="58"/>
        <end position="73"/>
    </location>
</feature>
<dbReference type="HAMAP" id="MF_00017">
    <property type="entry name" value="RecR"/>
    <property type="match status" value="1"/>
</dbReference>
<organism evidence="9 10">
    <name type="scientific">Candidatus Onthousia excrementipullorum</name>
    <dbReference type="NCBI Taxonomy" id="2840884"/>
    <lineage>
        <taxon>Bacteria</taxon>
        <taxon>Bacillati</taxon>
        <taxon>Bacillota</taxon>
        <taxon>Bacilli</taxon>
        <taxon>Candidatus Onthousia</taxon>
    </lineage>
</organism>
<protein>
    <recommendedName>
        <fullName evidence="7">Recombination protein RecR</fullName>
    </recommendedName>
</protein>
<evidence type="ECO:0000256" key="2">
    <source>
        <dbReference type="ARBA" id="ARBA00022763"/>
    </source>
</evidence>
<evidence type="ECO:0000256" key="4">
    <source>
        <dbReference type="ARBA" id="ARBA00022833"/>
    </source>
</evidence>
<evidence type="ECO:0000256" key="1">
    <source>
        <dbReference type="ARBA" id="ARBA00022723"/>
    </source>
</evidence>
<gene>
    <name evidence="7 9" type="primary">recR</name>
    <name evidence="9" type="ORF">IAB38_06680</name>
</gene>
<comment type="caution">
    <text evidence="9">The sequence shown here is derived from an EMBL/GenBank/DDBJ whole genome shotgun (WGS) entry which is preliminary data.</text>
</comment>
<dbReference type="Pfam" id="PF13662">
    <property type="entry name" value="Toprim_4"/>
    <property type="match status" value="1"/>
</dbReference>
<keyword evidence="5 7" id="KW-0233">DNA recombination</keyword>
<dbReference type="GO" id="GO:0006281">
    <property type="term" value="P:DNA repair"/>
    <property type="evidence" value="ECO:0007669"/>
    <property type="project" value="UniProtKB-UniRule"/>
</dbReference>
<proteinExistence type="inferred from homology"/>
<comment type="function">
    <text evidence="7">May play a role in DNA repair. It seems to be involved in an RecBC-independent recombinational process of DNA repair. It may act with RecF and RecO.</text>
</comment>
<keyword evidence="3 7" id="KW-0863">Zinc-finger</keyword>
<dbReference type="SUPFAM" id="SSF111304">
    <property type="entry name" value="Recombination protein RecR"/>
    <property type="match status" value="1"/>
</dbReference>
<name>A0A9D1DVT1_9FIRM</name>
<keyword evidence="4 7" id="KW-0862">Zinc</keyword>
<dbReference type="InterPro" id="IPR023627">
    <property type="entry name" value="Rcmb_RecR"/>
</dbReference>
<dbReference type="PANTHER" id="PTHR30446:SF0">
    <property type="entry name" value="RECOMBINATION PROTEIN RECR"/>
    <property type="match status" value="1"/>
</dbReference>
<evidence type="ECO:0000256" key="5">
    <source>
        <dbReference type="ARBA" id="ARBA00023172"/>
    </source>
</evidence>
<dbReference type="GO" id="GO:0003677">
    <property type="term" value="F:DNA binding"/>
    <property type="evidence" value="ECO:0007669"/>
    <property type="project" value="UniProtKB-UniRule"/>
</dbReference>
<evidence type="ECO:0000256" key="3">
    <source>
        <dbReference type="ARBA" id="ARBA00022771"/>
    </source>
</evidence>
<dbReference type="Proteomes" id="UP000824232">
    <property type="component" value="Unassembled WGS sequence"/>
</dbReference>
<dbReference type="InterPro" id="IPR000093">
    <property type="entry name" value="DNA_Rcmb_RecR"/>
</dbReference>
<keyword evidence="6 7" id="KW-0234">DNA repair</keyword>
<dbReference type="Gene3D" id="1.10.8.420">
    <property type="entry name" value="RecR Domain 1"/>
    <property type="match status" value="1"/>
</dbReference>